<protein>
    <submittedName>
        <fullName evidence="4">NADPH oxidase</fullName>
    </submittedName>
</protein>
<evidence type="ECO:0000313" key="4">
    <source>
        <dbReference type="EMBL" id="KAF4589247.1"/>
    </source>
</evidence>
<sequence>MRLPWALVLGALIAVVRADDVYGRQVPTSSAFLPLNLPSLLGFPSATTESSGSSTSSSSSSSSASSSTSTSSSSSSSDGQSSGGGADTTVTTTVTVPGSRSTITEFSTVTSSFVETSTVFSTEIVTETGETATSIVFETSTTFVNRKRSLDAGLARRNQLPPVVLAQVTPAPVLDSDERKVFKRATITSTLTVTGDNGPAATTTIERVSSTVSTSLTTFVVTQTSLVNARTTDTSTSTLVVTSTRGGAALSPTSSSNSQQGGRREGAGGLSSAAKAGIGVGAGLGGLALVAAAAYFCLRRKRGPKPFHDDLIGASEVPIGGPAGRRPMAQTTTATTGSNRYQSANVIYDQPKANSSPEGYRGTAIGDGRAGFAHPAPYGAAYSVPTATRKASKSASTTTTTGGADALPQHPTPGDSTTTTTTTWPLTDERVEMDGRPLATGGPMTSHPVYEMPSQSYR</sequence>
<feature type="compositionally biased region" description="Low complexity" evidence="1">
    <location>
        <begin position="87"/>
        <end position="96"/>
    </location>
</feature>
<dbReference type="AlphaFoldDB" id="A0A8H4VE74"/>
<feature type="chain" id="PRO_5034457574" evidence="3">
    <location>
        <begin position="19"/>
        <end position="458"/>
    </location>
</feature>
<feature type="compositionally biased region" description="Low complexity" evidence="1">
    <location>
        <begin position="391"/>
        <end position="401"/>
    </location>
</feature>
<comment type="caution">
    <text evidence="4">The sequence shown here is derived from an EMBL/GenBank/DDBJ whole genome shotgun (WGS) entry which is preliminary data.</text>
</comment>
<keyword evidence="2" id="KW-0812">Transmembrane</keyword>
<feature type="compositionally biased region" description="Polar residues" evidence="1">
    <location>
        <begin position="251"/>
        <end position="261"/>
    </location>
</feature>
<feature type="transmembrane region" description="Helical" evidence="2">
    <location>
        <begin position="276"/>
        <end position="298"/>
    </location>
</feature>
<feature type="region of interest" description="Disordered" evidence="1">
    <location>
        <begin position="46"/>
        <end position="96"/>
    </location>
</feature>
<evidence type="ECO:0000256" key="3">
    <source>
        <dbReference type="SAM" id="SignalP"/>
    </source>
</evidence>
<evidence type="ECO:0000256" key="1">
    <source>
        <dbReference type="SAM" id="MobiDB-lite"/>
    </source>
</evidence>
<feature type="signal peptide" evidence="3">
    <location>
        <begin position="1"/>
        <end position="18"/>
    </location>
</feature>
<dbReference type="Proteomes" id="UP000562929">
    <property type="component" value="Unassembled WGS sequence"/>
</dbReference>
<gene>
    <name evidence="4" type="ORF">GQ602_003136</name>
</gene>
<reference evidence="4 5" key="1">
    <citation type="journal article" date="2020" name="G3 (Bethesda)">
        <title>Genetic Underpinnings of Host Manipulation by Ophiocordyceps as Revealed by Comparative Transcriptomics.</title>
        <authorList>
            <person name="Will I."/>
            <person name="Das B."/>
            <person name="Trinh T."/>
            <person name="Brachmann A."/>
            <person name="Ohm R.A."/>
            <person name="de Bekker C."/>
        </authorList>
    </citation>
    <scope>NUCLEOTIDE SEQUENCE [LARGE SCALE GENOMIC DNA]</scope>
    <source>
        <strain evidence="4 5">EC05</strain>
    </source>
</reference>
<keyword evidence="2" id="KW-0472">Membrane</keyword>
<keyword evidence="5" id="KW-1185">Reference proteome</keyword>
<keyword evidence="3" id="KW-0732">Signal</keyword>
<feature type="region of interest" description="Disordered" evidence="1">
    <location>
        <begin position="391"/>
        <end position="458"/>
    </location>
</feature>
<evidence type="ECO:0000313" key="5">
    <source>
        <dbReference type="Proteomes" id="UP000562929"/>
    </source>
</evidence>
<evidence type="ECO:0000256" key="2">
    <source>
        <dbReference type="SAM" id="Phobius"/>
    </source>
</evidence>
<proteinExistence type="predicted"/>
<dbReference type="OrthoDB" id="5103320at2759"/>
<feature type="compositionally biased region" description="Low complexity" evidence="1">
    <location>
        <begin position="46"/>
        <end position="80"/>
    </location>
</feature>
<dbReference type="EMBL" id="JAACLJ010000003">
    <property type="protein sequence ID" value="KAF4589247.1"/>
    <property type="molecule type" value="Genomic_DNA"/>
</dbReference>
<keyword evidence="2" id="KW-1133">Transmembrane helix</keyword>
<feature type="region of interest" description="Disordered" evidence="1">
    <location>
        <begin position="243"/>
        <end position="271"/>
    </location>
</feature>
<feature type="compositionally biased region" description="Polar residues" evidence="1">
    <location>
        <begin position="329"/>
        <end position="341"/>
    </location>
</feature>
<organism evidence="4 5">
    <name type="scientific">Ophiocordyceps camponoti-floridani</name>
    <dbReference type="NCBI Taxonomy" id="2030778"/>
    <lineage>
        <taxon>Eukaryota</taxon>
        <taxon>Fungi</taxon>
        <taxon>Dikarya</taxon>
        <taxon>Ascomycota</taxon>
        <taxon>Pezizomycotina</taxon>
        <taxon>Sordariomycetes</taxon>
        <taxon>Hypocreomycetidae</taxon>
        <taxon>Hypocreales</taxon>
        <taxon>Ophiocordycipitaceae</taxon>
        <taxon>Ophiocordyceps</taxon>
    </lineage>
</organism>
<name>A0A8H4VE74_9HYPO</name>
<accession>A0A8H4VE74</accession>
<feature type="region of interest" description="Disordered" evidence="1">
    <location>
        <begin position="307"/>
        <end position="341"/>
    </location>
</feature>